<comment type="caution">
    <text evidence="4">The sequence shown here is derived from an EMBL/GenBank/DDBJ whole genome shotgun (WGS) entry which is preliminary data.</text>
</comment>
<dbReference type="SUPFAM" id="SSF51905">
    <property type="entry name" value="FAD/NAD(P)-binding domain"/>
    <property type="match status" value="1"/>
</dbReference>
<accession>A0ABV5ZUP6</accession>
<gene>
    <name evidence="4" type="ORF">ACFFQA_05425</name>
</gene>
<name>A0ABV5ZUP6_9PSEU</name>
<dbReference type="NCBIfam" id="TIGR01790">
    <property type="entry name" value="carotene-cycl"/>
    <property type="match status" value="1"/>
</dbReference>
<evidence type="ECO:0000313" key="5">
    <source>
        <dbReference type="Proteomes" id="UP001589693"/>
    </source>
</evidence>
<sequence>MLDVLVVGAGPAGTALAHATARLGLRTGLADPAADRPWRATYAAWADELPDDVPLAFRSARTRAAALTDHTIDRTYAVIDNEALRARLSDSVTVHTARAIAVRHATDGSTVLLDNGNHLRARVVVDATGTQQALLDTARRTAPAEQSAVGVVVPIDSQPFVKAGEALFMDWRVRHSGTPTFLYAVPLNAREVLLEETSLADRPAMSHRELRARLLNRLRANDVRLHGDERWERVRFPMDDPLPRPQRVVPFGAAAPLIHPATGYSVAGSLALAPRLALALASGLERGPRGASLAGWRAVWPPSALAVHGLRRVGLRVLLGLRPTEVPEFFEAFFRAPAHLQHRYLAGRADLGGTVTAMTAVIHAAPPALRTRVAALAVGLPRQKTTVSHS</sequence>
<evidence type="ECO:0000256" key="2">
    <source>
        <dbReference type="ARBA" id="ARBA00022746"/>
    </source>
</evidence>
<evidence type="ECO:0000256" key="3">
    <source>
        <dbReference type="ARBA" id="ARBA00023027"/>
    </source>
</evidence>
<dbReference type="RefSeq" id="WP_377850510.1">
    <property type="nucleotide sequence ID" value="NZ_JBHLZU010000005.1"/>
</dbReference>
<dbReference type="EMBL" id="JBHLZU010000005">
    <property type="protein sequence ID" value="MFB9903374.1"/>
    <property type="molecule type" value="Genomic_DNA"/>
</dbReference>
<dbReference type="Pfam" id="PF05834">
    <property type="entry name" value="Lycopene_cycl"/>
    <property type="match status" value="1"/>
</dbReference>
<keyword evidence="5" id="KW-1185">Reference proteome</keyword>
<keyword evidence="2" id="KW-0125">Carotenoid biosynthesis</keyword>
<dbReference type="InterPro" id="IPR036188">
    <property type="entry name" value="FAD/NAD-bd_sf"/>
</dbReference>
<reference evidence="4 5" key="1">
    <citation type="submission" date="2024-09" db="EMBL/GenBank/DDBJ databases">
        <authorList>
            <person name="Sun Q."/>
            <person name="Mori K."/>
        </authorList>
    </citation>
    <scope>NUCLEOTIDE SEQUENCE [LARGE SCALE GENOMIC DNA]</scope>
    <source>
        <strain evidence="4 5">TBRC 7907</strain>
    </source>
</reference>
<keyword evidence="3" id="KW-0520">NAD</keyword>
<evidence type="ECO:0000256" key="1">
    <source>
        <dbReference type="ARBA" id="ARBA00006599"/>
    </source>
</evidence>
<evidence type="ECO:0000313" key="4">
    <source>
        <dbReference type="EMBL" id="MFB9903374.1"/>
    </source>
</evidence>
<organism evidence="4 5">
    <name type="scientific">Allokutzneria oryzae</name>
    <dbReference type="NCBI Taxonomy" id="1378989"/>
    <lineage>
        <taxon>Bacteria</taxon>
        <taxon>Bacillati</taxon>
        <taxon>Actinomycetota</taxon>
        <taxon>Actinomycetes</taxon>
        <taxon>Pseudonocardiales</taxon>
        <taxon>Pseudonocardiaceae</taxon>
        <taxon>Allokutzneria</taxon>
    </lineage>
</organism>
<dbReference type="PRINTS" id="PR00420">
    <property type="entry name" value="RNGMNOXGNASE"/>
</dbReference>
<dbReference type="PANTHER" id="PTHR39757">
    <property type="match status" value="1"/>
</dbReference>
<dbReference type="Gene3D" id="3.50.50.60">
    <property type="entry name" value="FAD/NAD(P)-binding domain"/>
    <property type="match status" value="1"/>
</dbReference>
<protein>
    <submittedName>
        <fullName evidence="4">Lycopene cyclase family protein</fullName>
    </submittedName>
</protein>
<dbReference type="InterPro" id="IPR010108">
    <property type="entry name" value="Lycopene_cyclase_b/e"/>
</dbReference>
<comment type="similarity">
    <text evidence="1">Belongs to the lycopene cyclase family.</text>
</comment>
<proteinExistence type="inferred from homology"/>
<dbReference type="PANTHER" id="PTHR39757:SF5">
    <property type="entry name" value="OS02G0190600 PROTEIN"/>
    <property type="match status" value="1"/>
</dbReference>
<dbReference type="Proteomes" id="UP001589693">
    <property type="component" value="Unassembled WGS sequence"/>
</dbReference>